<dbReference type="PROSITE" id="PS51257">
    <property type="entry name" value="PROKAR_LIPOPROTEIN"/>
    <property type="match status" value="1"/>
</dbReference>
<evidence type="ECO:0000256" key="8">
    <source>
        <dbReference type="PIRNR" id="PIRNR004654"/>
    </source>
</evidence>
<protein>
    <recommendedName>
        <fullName evidence="8">Lipoprotein NlpI</fullName>
    </recommendedName>
</protein>
<feature type="repeat" description="TPR" evidence="9">
    <location>
        <begin position="62"/>
        <end position="95"/>
    </location>
</feature>
<evidence type="ECO:0000256" key="10">
    <source>
        <dbReference type="SAM" id="SignalP"/>
    </source>
</evidence>
<proteinExistence type="predicted"/>
<evidence type="ECO:0000256" key="2">
    <source>
        <dbReference type="ARBA" id="ARBA00022729"/>
    </source>
</evidence>
<dbReference type="Gene3D" id="1.25.40.10">
    <property type="entry name" value="Tetratricopeptide repeat domain"/>
    <property type="match status" value="1"/>
</dbReference>
<comment type="subcellular location">
    <subcellularLocation>
        <location evidence="8">Cell membrane</location>
    </subcellularLocation>
</comment>
<reference evidence="11 12" key="1">
    <citation type="submission" date="2018-09" db="EMBL/GenBank/DDBJ databases">
        <authorList>
            <person name="Wang Z."/>
        </authorList>
    </citation>
    <scope>NUCLEOTIDE SEQUENCE [LARGE SCALE GENOMIC DNA]</scope>
    <source>
        <strain evidence="11 12">ALS 81</strain>
    </source>
</reference>
<name>A0A420E6N0_9ALTE</name>
<dbReference type="OrthoDB" id="509324at2"/>
<accession>A0A420E6N0</accession>
<dbReference type="Proteomes" id="UP000286482">
    <property type="component" value="Unassembled WGS sequence"/>
</dbReference>
<keyword evidence="12" id="KW-1185">Reference proteome</keyword>
<dbReference type="SUPFAM" id="SSF48452">
    <property type="entry name" value="TPR-like"/>
    <property type="match status" value="1"/>
</dbReference>
<evidence type="ECO:0000256" key="7">
    <source>
        <dbReference type="ARBA" id="ARBA00023288"/>
    </source>
</evidence>
<keyword evidence="5 8" id="KW-0472">Membrane</keyword>
<keyword evidence="6" id="KW-0564">Palmitate</keyword>
<organism evidence="11 12">
    <name type="scientific">Alginatibacterium sediminis</name>
    <dbReference type="NCBI Taxonomy" id="2164068"/>
    <lineage>
        <taxon>Bacteria</taxon>
        <taxon>Pseudomonadati</taxon>
        <taxon>Pseudomonadota</taxon>
        <taxon>Gammaproteobacteria</taxon>
        <taxon>Alteromonadales</taxon>
        <taxon>Alteromonadaceae</taxon>
        <taxon>Alginatibacterium</taxon>
    </lineage>
</organism>
<keyword evidence="3" id="KW-0677">Repeat</keyword>
<dbReference type="PIRSF" id="PIRSF004654">
    <property type="entry name" value="NlpI"/>
    <property type="match status" value="1"/>
</dbReference>
<evidence type="ECO:0000256" key="6">
    <source>
        <dbReference type="ARBA" id="ARBA00023139"/>
    </source>
</evidence>
<sequence>MKTRFLAIGLCLFGLVACTSPKSVAPTLVLATPEQVSYETEVALAKLGQMLSSGEYEQENVAQLYYERGLVFDRAGLRSLARFDFARALQVQPTFAPAYNFMGLYATLESNFDEAYESFDSAIELQPDYAFSYFYRALALYYAEKTELAIKDMEYYYEENPQDPYRVLWRYIVLSQQDSELALSSLRDDLEGRDSNEWAWYLVANYAGQVSDNELLQSALNSEQNNRELAERLCEAYFYMAKSAQQRGDIALARAYYKLSLANNIFDFVEHRFALFELDRI</sequence>
<dbReference type="RefSeq" id="WP_120356499.1">
    <property type="nucleotide sequence ID" value="NZ_RAQO01000011.1"/>
</dbReference>
<dbReference type="InterPro" id="IPR050498">
    <property type="entry name" value="Ycf3"/>
</dbReference>
<evidence type="ECO:0000313" key="11">
    <source>
        <dbReference type="EMBL" id="RKF13643.1"/>
    </source>
</evidence>
<comment type="function">
    <text evidence="8">May be involved in cell division.</text>
</comment>
<evidence type="ECO:0000313" key="12">
    <source>
        <dbReference type="Proteomes" id="UP000286482"/>
    </source>
</evidence>
<evidence type="ECO:0000256" key="1">
    <source>
        <dbReference type="ARBA" id="ARBA00022475"/>
    </source>
</evidence>
<gene>
    <name evidence="11" type="primary">nlpI</name>
    <name evidence="11" type="ORF">DBZ36_18650</name>
</gene>
<keyword evidence="4 9" id="KW-0802">TPR repeat</keyword>
<keyword evidence="2 10" id="KW-0732">Signal</keyword>
<feature type="chain" id="PRO_5019132472" description="Lipoprotein NlpI" evidence="10">
    <location>
        <begin position="26"/>
        <end position="281"/>
    </location>
</feature>
<comment type="caution">
    <text evidence="11">The sequence shown here is derived from an EMBL/GenBank/DDBJ whole genome shotgun (WGS) entry which is preliminary data.</text>
</comment>
<evidence type="ECO:0000256" key="3">
    <source>
        <dbReference type="ARBA" id="ARBA00022737"/>
    </source>
</evidence>
<evidence type="ECO:0000256" key="4">
    <source>
        <dbReference type="ARBA" id="ARBA00022803"/>
    </source>
</evidence>
<dbReference type="EMBL" id="RAQO01000011">
    <property type="protein sequence ID" value="RKF13643.1"/>
    <property type="molecule type" value="Genomic_DNA"/>
</dbReference>
<dbReference type="InterPro" id="IPR023605">
    <property type="entry name" value="Lipoprotein_NlpI"/>
</dbReference>
<keyword evidence="1 8" id="KW-1003">Cell membrane</keyword>
<feature type="signal peptide" evidence="10">
    <location>
        <begin position="1"/>
        <end position="25"/>
    </location>
</feature>
<evidence type="ECO:0000256" key="5">
    <source>
        <dbReference type="ARBA" id="ARBA00023136"/>
    </source>
</evidence>
<dbReference type="PANTHER" id="PTHR44858">
    <property type="entry name" value="TETRATRICOPEPTIDE REPEAT PROTEIN 6"/>
    <property type="match status" value="1"/>
</dbReference>
<keyword evidence="7 11" id="KW-0449">Lipoprotein</keyword>
<dbReference type="InterPro" id="IPR011990">
    <property type="entry name" value="TPR-like_helical_dom_sf"/>
</dbReference>
<dbReference type="NCBIfam" id="NF008391">
    <property type="entry name" value="PRK11189.1"/>
    <property type="match status" value="1"/>
</dbReference>
<dbReference type="InterPro" id="IPR019734">
    <property type="entry name" value="TPR_rpt"/>
</dbReference>
<evidence type="ECO:0000256" key="9">
    <source>
        <dbReference type="PROSITE-ProRule" id="PRU00339"/>
    </source>
</evidence>
<feature type="repeat" description="TPR" evidence="9">
    <location>
        <begin position="96"/>
        <end position="129"/>
    </location>
</feature>
<dbReference type="AlphaFoldDB" id="A0A420E6N0"/>
<dbReference type="PANTHER" id="PTHR44858:SF1">
    <property type="entry name" value="UDP-N-ACETYLGLUCOSAMINE--PEPTIDE N-ACETYLGLUCOSAMINYLTRANSFERASE SPINDLY-RELATED"/>
    <property type="match status" value="1"/>
</dbReference>
<dbReference type="SMART" id="SM00028">
    <property type="entry name" value="TPR"/>
    <property type="match status" value="4"/>
</dbReference>
<dbReference type="PROSITE" id="PS50005">
    <property type="entry name" value="TPR"/>
    <property type="match status" value="2"/>
</dbReference>
<comment type="subunit">
    <text evidence="8">Homodimer.</text>
</comment>
<dbReference type="GO" id="GO:0005886">
    <property type="term" value="C:plasma membrane"/>
    <property type="evidence" value="ECO:0007669"/>
    <property type="project" value="UniProtKB-SubCell"/>
</dbReference>